<reference evidence="4 6" key="2">
    <citation type="submission" date="2016-10" db="EMBL/GenBank/DDBJ databases">
        <authorList>
            <person name="de Groot N.N."/>
        </authorList>
    </citation>
    <scope>NUCLEOTIDE SEQUENCE [LARGE SCALE GENOMIC DNA]</scope>
    <source>
        <strain evidence="4 6">DSM 25947</strain>
    </source>
</reference>
<reference evidence="3 5" key="1">
    <citation type="submission" date="2014-03" db="EMBL/GenBank/DDBJ databases">
        <title>Complete genome sequence of a deeply braunched marine Bacteroidia bacterium Draconibacterium orientale type strain FH5T.</title>
        <authorList>
            <person name="Li X."/>
            <person name="Wang X."/>
            <person name="Xie Z."/>
            <person name="Du Z."/>
            <person name="Chen G."/>
        </authorList>
    </citation>
    <scope>NUCLEOTIDE SEQUENCE [LARGE SCALE GENOMIC DNA]</scope>
    <source>
        <strain evidence="3 5">FH5</strain>
    </source>
</reference>
<dbReference type="KEGG" id="dori:FH5T_18675"/>
<dbReference type="InterPro" id="IPR026444">
    <property type="entry name" value="Secre_tail"/>
</dbReference>
<sequence>MKKNLLLLVLSIAFFQFANSQVIELVGIGVENTNPSTLYISDRGTVDHVVVEAASVFRGTTPADVTFSDANENYTVSFNLAEQDFAPTVPNGVSQHWGYYTATFTDVDAGGITLQNYDQLENVISFTAYVYRSGGDPDVYSIVEYDHAFVFHNGAADPLTYNFTLPWSMEARDIEVDIPISELTEDHRYVVIKLTAGAETEELEFDSNNLGHLLNIQNIMLSNIPGDVTEVSLEIYSPNYPVDDKVGDSFLTGTILLTTTVNQGCTYTQGYWKTHSEYGPASKPDATWNELSDGPDTEFYLSGMSWIDLFNTPVKGNVYYNLAHQFMAAYLNTLRGIYVPSEVEDALTDAMSIFEVDEPGYYEKVKGKTDASKEEIKELTDLASILADYNEGRIGSGHCDDESYYMEKSAFITAPDEMGVVDLQVYPNPVKGIATISFTPKVSSKATIDIYNSTGQKVRRIYDKNVVENIPETLRFESTRFNEGLYLLVIQNGASKQITKVIIKR</sequence>
<protein>
    <submittedName>
        <fullName evidence="4">Por secretion system C-terminal sorting domain-containing protein</fullName>
    </submittedName>
</protein>
<evidence type="ECO:0000259" key="2">
    <source>
        <dbReference type="Pfam" id="PF18962"/>
    </source>
</evidence>
<evidence type="ECO:0000256" key="1">
    <source>
        <dbReference type="SAM" id="SignalP"/>
    </source>
</evidence>
<dbReference type="Proteomes" id="UP000023772">
    <property type="component" value="Chromosome"/>
</dbReference>
<dbReference type="RefSeq" id="WP_038561875.1">
    <property type="nucleotide sequence ID" value="NZ_FOHT01000026.1"/>
</dbReference>
<accession>X5DM06</accession>
<evidence type="ECO:0000313" key="3">
    <source>
        <dbReference type="EMBL" id="AHW62274.1"/>
    </source>
</evidence>
<feature type="domain" description="Secretion system C-terminal sorting" evidence="2">
    <location>
        <begin position="425"/>
        <end position="503"/>
    </location>
</feature>
<keyword evidence="1" id="KW-0732">Signal</keyword>
<dbReference type="EMBL" id="CP007451">
    <property type="protein sequence ID" value="AHW62274.1"/>
    <property type="molecule type" value="Genomic_DNA"/>
</dbReference>
<evidence type="ECO:0000313" key="4">
    <source>
        <dbReference type="EMBL" id="SET86728.1"/>
    </source>
</evidence>
<gene>
    <name evidence="3" type="ORF">FH5T_18675</name>
    <name evidence="4" type="ORF">SAMN05444285_12638</name>
</gene>
<dbReference type="Pfam" id="PF18962">
    <property type="entry name" value="Por_Secre_tail"/>
    <property type="match status" value="1"/>
</dbReference>
<evidence type="ECO:0000313" key="5">
    <source>
        <dbReference type="Proteomes" id="UP000023772"/>
    </source>
</evidence>
<keyword evidence="5" id="KW-1185">Reference proteome</keyword>
<dbReference type="OrthoDB" id="1037816at2"/>
<proteinExistence type="predicted"/>
<dbReference type="AlphaFoldDB" id="X5DM06"/>
<feature type="chain" id="PRO_5010515052" evidence="1">
    <location>
        <begin position="21"/>
        <end position="505"/>
    </location>
</feature>
<dbReference type="NCBIfam" id="TIGR04183">
    <property type="entry name" value="Por_Secre_tail"/>
    <property type="match status" value="1"/>
</dbReference>
<dbReference type="EMBL" id="FOHT01000026">
    <property type="protein sequence ID" value="SET86728.1"/>
    <property type="molecule type" value="Genomic_DNA"/>
</dbReference>
<dbReference type="eggNOG" id="COG5624">
    <property type="taxonomic scope" value="Bacteria"/>
</dbReference>
<name>X5DM06_9BACT</name>
<dbReference type="STRING" id="1168034.FH5T_18675"/>
<dbReference type="Proteomes" id="UP000181981">
    <property type="component" value="Unassembled WGS sequence"/>
</dbReference>
<dbReference type="HOGENOM" id="CLU_539401_0_0_10"/>
<feature type="signal peptide" evidence="1">
    <location>
        <begin position="1"/>
        <end position="20"/>
    </location>
</feature>
<organism evidence="4 6">
    <name type="scientific">Draconibacterium orientale</name>
    <dbReference type="NCBI Taxonomy" id="1168034"/>
    <lineage>
        <taxon>Bacteria</taxon>
        <taxon>Pseudomonadati</taxon>
        <taxon>Bacteroidota</taxon>
        <taxon>Bacteroidia</taxon>
        <taxon>Marinilabiliales</taxon>
        <taxon>Prolixibacteraceae</taxon>
        <taxon>Draconibacterium</taxon>
    </lineage>
</organism>
<evidence type="ECO:0000313" key="6">
    <source>
        <dbReference type="Proteomes" id="UP000181981"/>
    </source>
</evidence>